<dbReference type="PATRIC" id="fig|1166016.3.peg.1584"/>
<evidence type="ECO:0000313" key="6">
    <source>
        <dbReference type="Proteomes" id="UP001194579"/>
    </source>
</evidence>
<feature type="signal peptide" evidence="1">
    <location>
        <begin position="1"/>
        <end position="19"/>
    </location>
</feature>
<sequence length="151" mass="17019">MKRLLLIATLLSASFSSFADCWVEAGHRYAIEPELLQAIAIVESGMNINAINTNSNGTADYGLMQINSTHLATLKKFNITTQHLLNDPCHNVMVGAWVLAGNIRQFGYTWEAVGAYNAGYATTPKHQRLRQKYIQKVAPQYRKLKQHKQER</sequence>
<evidence type="ECO:0000259" key="2">
    <source>
        <dbReference type="Pfam" id="PF01464"/>
    </source>
</evidence>
<dbReference type="SUPFAM" id="SSF53955">
    <property type="entry name" value="Lysozyme-like"/>
    <property type="match status" value="1"/>
</dbReference>
<dbReference type="KEGG" id="pec:W5S_1565"/>
<reference evidence="4" key="4">
    <citation type="submission" date="2024-05" db="EMBL/GenBank/DDBJ databases">
        <title>Identification of Pectobacterium versatile causing blackleg of potato from New York State with a whole genome sequencing approach.</title>
        <authorList>
            <person name="Ma X."/>
            <person name="Swingle B."/>
        </authorList>
    </citation>
    <scope>NUCLEOTIDE SEQUENCE</scope>
    <source>
        <strain evidence="4">NY1588A</strain>
    </source>
</reference>
<feature type="chain" id="PRO_5002611890" evidence="1">
    <location>
        <begin position="20"/>
        <end position="151"/>
    </location>
</feature>
<dbReference type="CDD" id="cd13400">
    <property type="entry name" value="LT_IagB-like"/>
    <property type="match status" value="1"/>
</dbReference>
<dbReference type="InterPro" id="IPR008258">
    <property type="entry name" value="Transglycosylase_SLT_dom_1"/>
</dbReference>
<dbReference type="EMBL" id="WABS01000039">
    <property type="protein sequence ID" value="MBI0556242.1"/>
    <property type="molecule type" value="Genomic_DNA"/>
</dbReference>
<dbReference type="HOGENOM" id="CLU_094905_1_0_6"/>
<proteinExistence type="predicted"/>
<evidence type="ECO:0000256" key="1">
    <source>
        <dbReference type="SAM" id="SignalP"/>
    </source>
</evidence>
<keyword evidence="1" id="KW-0732">Signal</keyword>
<reference evidence="3 5" key="1">
    <citation type="journal article" date="2012" name="J. Bacteriol.">
        <title>Genome sequence of Pectobacterium sp. strain SCC3193.</title>
        <authorList>
            <person name="Koskinen J.P."/>
            <person name="Laine P."/>
            <person name="Niemi O."/>
            <person name="Nykyri J."/>
            <person name="Harjunpaa H."/>
            <person name="Auvinen P."/>
            <person name="Paulin L."/>
            <person name="Pirhonen M."/>
            <person name="Palva T."/>
            <person name="Holm L."/>
        </authorList>
    </citation>
    <scope>NUCLEOTIDE SEQUENCE [LARGE SCALE GENOMIC DNA]</scope>
    <source>
        <strain evidence="3 5">SCC3193</strain>
    </source>
</reference>
<evidence type="ECO:0000313" key="4">
    <source>
        <dbReference type="EMBL" id="MBI0556242.1"/>
    </source>
</evidence>
<dbReference type="EMBL" id="CP003415">
    <property type="protein sequence ID" value="AFI89657.1"/>
    <property type="molecule type" value="Genomic_DNA"/>
</dbReference>
<dbReference type="Proteomes" id="UP000008044">
    <property type="component" value="Chromosome"/>
</dbReference>
<evidence type="ECO:0000313" key="3">
    <source>
        <dbReference type="EMBL" id="AFI89657.1"/>
    </source>
</evidence>
<name>A0A0H3I0R8_PECPM</name>
<dbReference type="RefSeq" id="WP_014699317.1">
    <property type="nucleotide sequence ID" value="NC_017845.1"/>
</dbReference>
<dbReference type="AlphaFoldDB" id="A0A0H3I0R8"/>
<dbReference type="Gene3D" id="1.10.530.10">
    <property type="match status" value="1"/>
</dbReference>
<reference evidence="3" key="2">
    <citation type="submission" date="2012-03" db="EMBL/GenBank/DDBJ databases">
        <authorList>
            <person name="Koskinen P."/>
            <person name="Laine P."/>
            <person name="Niemi O."/>
            <person name="Nykyri J."/>
            <person name="Harjunpaa H."/>
            <person name="Auvinen P."/>
            <person name="Paulin L."/>
            <person name="Pirhonen M."/>
            <person name="Palva T."/>
            <person name="Holm L."/>
        </authorList>
    </citation>
    <scope>NUCLEOTIDE SEQUENCE</scope>
    <source>
        <strain evidence="3">SCC3193</strain>
    </source>
</reference>
<protein>
    <submittedName>
        <fullName evidence="3">Lytic transglycosylase PilT</fullName>
    </submittedName>
    <submittedName>
        <fullName evidence="4">Lytic transglycosylase domain-containing protein</fullName>
    </submittedName>
</protein>
<organism evidence="3 5">
    <name type="scientific">Pectobacterium parmentieri</name>
    <dbReference type="NCBI Taxonomy" id="1905730"/>
    <lineage>
        <taxon>Bacteria</taxon>
        <taxon>Pseudomonadati</taxon>
        <taxon>Pseudomonadota</taxon>
        <taxon>Gammaproteobacteria</taxon>
        <taxon>Enterobacterales</taxon>
        <taxon>Pectobacteriaceae</taxon>
        <taxon>Pectobacterium</taxon>
    </lineage>
</organism>
<gene>
    <name evidence="3" type="ordered locus">W5S_1565</name>
    <name evidence="4" type="ORF">F6Q06_17375</name>
</gene>
<dbReference type="eggNOG" id="COG0741">
    <property type="taxonomic scope" value="Bacteria"/>
</dbReference>
<dbReference type="InterPro" id="IPR023346">
    <property type="entry name" value="Lysozyme-like_dom_sf"/>
</dbReference>
<dbReference type="Proteomes" id="UP001194579">
    <property type="component" value="Unassembled WGS sequence"/>
</dbReference>
<reference evidence="6" key="3">
    <citation type="submission" date="2023-07" db="EMBL/GenBank/DDBJ databases">
        <title>Identification of Pectobacterium versatile causing blackleg of potato from New York State with a whole genome sequencing approach.</title>
        <authorList>
            <person name="Ma X."/>
            <person name="Swingle B."/>
        </authorList>
    </citation>
    <scope>NUCLEOTIDE SEQUENCE [LARGE SCALE GENOMIC DNA]</scope>
    <source>
        <strain evidence="6">NY1588A</strain>
    </source>
</reference>
<feature type="domain" description="Transglycosylase SLT" evidence="2">
    <location>
        <begin position="20"/>
        <end position="133"/>
    </location>
</feature>
<accession>A0A0H3I0R8</accession>
<evidence type="ECO:0000313" key="5">
    <source>
        <dbReference type="Proteomes" id="UP000008044"/>
    </source>
</evidence>
<dbReference type="Pfam" id="PF01464">
    <property type="entry name" value="SLT"/>
    <property type="match status" value="1"/>
</dbReference>
<keyword evidence="6" id="KW-1185">Reference proteome</keyword>
<dbReference type="STRING" id="1905730.W5S_1565"/>